<dbReference type="GO" id="GO:0003697">
    <property type="term" value="F:single-stranded DNA binding"/>
    <property type="evidence" value="ECO:0007669"/>
    <property type="project" value="UniProtKB-UniRule"/>
</dbReference>
<dbReference type="Pfam" id="PF00436">
    <property type="entry name" value="SSB"/>
    <property type="match status" value="1"/>
</dbReference>
<dbReference type="RefSeq" id="WP_151967350.1">
    <property type="nucleotide sequence ID" value="NZ_AP019860.1"/>
</dbReference>
<comment type="subunit">
    <text evidence="2">Homotetramer.</text>
</comment>
<name>A0A5S9F1Z6_UABAM</name>
<dbReference type="EMBL" id="AP019860">
    <property type="protein sequence ID" value="BBM83135.1"/>
    <property type="molecule type" value="Genomic_DNA"/>
</dbReference>
<dbReference type="InterPro" id="IPR000424">
    <property type="entry name" value="Primosome_PriB/ssb"/>
</dbReference>
<evidence type="ECO:0000256" key="1">
    <source>
        <dbReference type="ARBA" id="ARBA00023125"/>
    </source>
</evidence>
<reference evidence="5 6" key="1">
    <citation type="submission" date="2019-08" db="EMBL/GenBank/DDBJ databases">
        <title>Complete genome sequence of Candidatus Uab amorphum.</title>
        <authorList>
            <person name="Shiratori T."/>
            <person name="Suzuki S."/>
            <person name="Kakizawa Y."/>
            <person name="Ishida K."/>
        </authorList>
    </citation>
    <scope>NUCLEOTIDE SEQUENCE [LARGE SCALE GENOMIC DNA]</scope>
    <source>
        <strain evidence="5 6">SRT547</strain>
    </source>
</reference>
<proteinExistence type="inferred from homology"/>
<dbReference type="InterPro" id="IPR011344">
    <property type="entry name" value="ssDNA-bd"/>
</dbReference>
<dbReference type="Proteomes" id="UP000326354">
    <property type="component" value="Chromosome"/>
</dbReference>
<gene>
    <name evidence="5" type="ORF">UABAM_01486</name>
</gene>
<dbReference type="InterPro" id="IPR012340">
    <property type="entry name" value="NA-bd_OB-fold"/>
</dbReference>
<evidence type="ECO:0000313" key="5">
    <source>
        <dbReference type="EMBL" id="BBM83135.1"/>
    </source>
</evidence>
<protein>
    <recommendedName>
        <fullName evidence="2 3">Single-stranded DNA-binding protein</fullName>
        <shortName evidence="2">SSB</shortName>
    </recommendedName>
</protein>
<evidence type="ECO:0000313" key="6">
    <source>
        <dbReference type="Proteomes" id="UP000326354"/>
    </source>
</evidence>
<dbReference type="SUPFAM" id="SSF50249">
    <property type="entry name" value="Nucleic acid-binding proteins"/>
    <property type="match status" value="1"/>
</dbReference>
<dbReference type="KEGG" id="uam:UABAM_01486"/>
<organism evidence="5 6">
    <name type="scientific">Uabimicrobium amorphum</name>
    <dbReference type="NCBI Taxonomy" id="2596890"/>
    <lineage>
        <taxon>Bacteria</taxon>
        <taxon>Pseudomonadati</taxon>
        <taxon>Planctomycetota</taxon>
        <taxon>Candidatus Uabimicrobiia</taxon>
        <taxon>Candidatus Uabimicrobiales</taxon>
        <taxon>Candidatus Uabimicrobiaceae</taxon>
        <taxon>Candidatus Uabimicrobium</taxon>
    </lineage>
</organism>
<feature type="region of interest" description="Disordered" evidence="4">
    <location>
        <begin position="105"/>
        <end position="169"/>
    </location>
</feature>
<dbReference type="PROSITE" id="PS50935">
    <property type="entry name" value="SSB"/>
    <property type="match status" value="1"/>
</dbReference>
<evidence type="ECO:0000256" key="2">
    <source>
        <dbReference type="HAMAP-Rule" id="MF_00984"/>
    </source>
</evidence>
<dbReference type="GO" id="GO:0006260">
    <property type="term" value="P:DNA replication"/>
    <property type="evidence" value="ECO:0007669"/>
    <property type="project" value="InterPro"/>
</dbReference>
<accession>A0A5S9F1Z6</accession>
<dbReference type="GO" id="GO:0009295">
    <property type="term" value="C:nucleoid"/>
    <property type="evidence" value="ECO:0007669"/>
    <property type="project" value="TreeGrafter"/>
</dbReference>
<dbReference type="OrthoDB" id="9809878at2"/>
<dbReference type="PANTHER" id="PTHR10302:SF27">
    <property type="entry name" value="SINGLE-STRANDED DNA-BINDING PROTEIN"/>
    <property type="match status" value="1"/>
</dbReference>
<dbReference type="HAMAP" id="MF_00984">
    <property type="entry name" value="SSB"/>
    <property type="match status" value="1"/>
</dbReference>
<dbReference type="PANTHER" id="PTHR10302">
    <property type="entry name" value="SINGLE-STRANDED DNA-BINDING PROTEIN"/>
    <property type="match status" value="1"/>
</dbReference>
<keyword evidence="1 2" id="KW-0238">DNA-binding</keyword>
<dbReference type="AlphaFoldDB" id="A0A5S9F1Z6"/>
<feature type="compositionally biased region" description="Gly residues" evidence="4">
    <location>
        <begin position="115"/>
        <end position="144"/>
    </location>
</feature>
<dbReference type="CDD" id="cd04496">
    <property type="entry name" value="SSB_OBF"/>
    <property type="match status" value="1"/>
</dbReference>
<dbReference type="NCBIfam" id="TIGR00621">
    <property type="entry name" value="ssb"/>
    <property type="match status" value="1"/>
</dbReference>
<evidence type="ECO:0000256" key="3">
    <source>
        <dbReference type="RuleBase" id="RU000524"/>
    </source>
</evidence>
<evidence type="ECO:0000256" key="4">
    <source>
        <dbReference type="SAM" id="MobiDB-lite"/>
    </source>
</evidence>
<dbReference type="Gene3D" id="2.40.50.140">
    <property type="entry name" value="Nucleic acid-binding proteins"/>
    <property type="match status" value="1"/>
</dbReference>
<comment type="caution">
    <text evidence="2">Lacks conserved residue(s) required for the propagation of feature annotation.</text>
</comment>
<sequence length="169" mass="18466">MAHLNEVRLIGRLTRDPEIRQIPSGQNVTNFSLATSRKYKDSSGMLREETAFVDISCWARLAEIVYNNLRKGRQVFVGGRLRFESWDDRDTGKKRSKLTVVADNVQFLDPKDHQGGGSGGGGNYGGQSSYGGGNDYQSGGGGGEWSPPMPEDSGGAPDWNQPPMDEPPF</sequence>
<keyword evidence="6" id="KW-1185">Reference proteome</keyword>